<dbReference type="InterPro" id="IPR029058">
    <property type="entry name" value="AB_hydrolase_fold"/>
</dbReference>
<dbReference type="SUPFAM" id="SSF53474">
    <property type="entry name" value="alpha/beta-Hydrolases"/>
    <property type="match status" value="1"/>
</dbReference>
<dbReference type="InterPro" id="IPR001375">
    <property type="entry name" value="Peptidase_S9_cat"/>
</dbReference>
<dbReference type="EMBL" id="JAVRET010000007">
    <property type="protein sequence ID" value="MDT0408371.1"/>
    <property type="molecule type" value="Genomic_DNA"/>
</dbReference>
<dbReference type="RefSeq" id="WP_010271131.1">
    <property type="nucleotide sequence ID" value="NZ_JAVRET010000007.1"/>
</dbReference>
<evidence type="ECO:0000259" key="3">
    <source>
        <dbReference type="Pfam" id="PF00930"/>
    </source>
</evidence>
<feature type="region of interest" description="Disordered" evidence="1">
    <location>
        <begin position="727"/>
        <end position="749"/>
    </location>
</feature>
<reference evidence="5" key="1">
    <citation type="submission" date="2023-07" db="EMBL/GenBank/DDBJ databases">
        <title>30 novel species of actinomycetes from the DSMZ collection.</title>
        <authorList>
            <person name="Nouioui I."/>
        </authorList>
    </citation>
    <scope>NUCLEOTIDE SEQUENCE [LARGE SCALE GENOMIC DNA]</scope>
    <source>
        <strain evidence="5">DSM 41979</strain>
    </source>
</reference>
<dbReference type="Gene3D" id="2.140.10.30">
    <property type="entry name" value="Dipeptidylpeptidase IV, N-terminal domain"/>
    <property type="match status" value="1"/>
</dbReference>
<name>A0ABU2QV80_9ACTN</name>
<dbReference type="Proteomes" id="UP001183610">
    <property type="component" value="Unassembled WGS sequence"/>
</dbReference>
<sequence length="749" mass="78577">MTPTPPTKAQLRAFPEQFARSARFSRGRPHSFSVAGDGRRVLFLRSASGTDAAARLWLYETGPDTERPLTGAGITAYTADARARRVVVALPGGTLAALDTGTPGPPRPLPGIRDAKAPRLAPGGERLAFVRDGALHVVRWPGGEGAVLCLVAPEGPDVSYGLPDLVARGEIGREEGYWWAPDGATLLVARTDESGVARRWLGDPAHPERPPRALRYPAAGTANAVTSLHLVAADGGGVRRVSLPGRADEGHPEAPWHAPAFEYLTAAGWDAHGPWASVQTRDQRTVRTLALDPADGSARTLAEEHDPYWVSLLPGAPLRTDAGTLVTARVLRDGTRGLAAGTATTPEGLQVREVLGARGEEVLLRASTDPTEVHVWAWTPGTAPTRLSGPGPGVYEGAAGGPTLVLDGLGPEGRTVRVTGRAGGAAAVDGTAVTDHVDGTAVADGRRGAGGAVASRTAVLRSLEEIPLVLPRPRHLRLGARALRSTLYLPSWHTPGTPLPVLLSPYAGHGLGLVVRARTWWAAVAQWFAEHGFAVLITDGRGTPGRGAPWEYAIHGDRLTAALADQADALRAAADAYPDLDPGRVGIRGWSYGGYLAAAAVLRHPETFHAAVAGAAPSDRALYNTYWEERFLGDPAVLPEGYRASSLLDDAPRLRRPLLLVHGLADENVSPAHMLRLSAALLAAGRPHEVLPLSGAGHGVSGTPVAAALLRHEVRWLGGALGVAVEDRPGERQEAGRPLPTGEARQGGQ</sequence>
<comment type="caution">
    <text evidence="4">The sequence shown here is derived from an EMBL/GenBank/DDBJ whole genome shotgun (WGS) entry which is preliminary data.</text>
</comment>
<evidence type="ECO:0000259" key="2">
    <source>
        <dbReference type="Pfam" id="PF00326"/>
    </source>
</evidence>
<protein>
    <submittedName>
        <fullName evidence="4">Prolyl oligopeptidase family serine peptidase</fullName>
    </submittedName>
</protein>
<dbReference type="Pfam" id="PF00930">
    <property type="entry name" value="DPPIV_N"/>
    <property type="match status" value="1"/>
</dbReference>
<dbReference type="PANTHER" id="PTHR11731">
    <property type="entry name" value="PROTEASE FAMILY S9B,C DIPEPTIDYL-PEPTIDASE IV-RELATED"/>
    <property type="match status" value="1"/>
</dbReference>
<dbReference type="Gene3D" id="3.40.50.1820">
    <property type="entry name" value="alpha/beta hydrolase"/>
    <property type="match status" value="1"/>
</dbReference>
<keyword evidence="5" id="KW-1185">Reference proteome</keyword>
<dbReference type="SUPFAM" id="SSF82171">
    <property type="entry name" value="DPP6 N-terminal domain-like"/>
    <property type="match status" value="1"/>
</dbReference>
<feature type="domain" description="Dipeptidylpeptidase IV N-terminal" evidence="3">
    <location>
        <begin position="114"/>
        <end position="334"/>
    </location>
</feature>
<evidence type="ECO:0000313" key="5">
    <source>
        <dbReference type="Proteomes" id="UP001183610"/>
    </source>
</evidence>
<dbReference type="InterPro" id="IPR002469">
    <property type="entry name" value="Peptidase_S9B_N"/>
</dbReference>
<dbReference type="Pfam" id="PF00326">
    <property type="entry name" value="Peptidase_S9"/>
    <property type="match status" value="1"/>
</dbReference>
<evidence type="ECO:0000313" key="4">
    <source>
        <dbReference type="EMBL" id="MDT0408371.1"/>
    </source>
</evidence>
<evidence type="ECO:0000256" key="1">
    <source>
        <dbReference type="SAM" id="MobiDB-lite"/>
    </source>
</evidence>
<dbReference type="PANTHER" id="PTHR11731:SF193">
    <property type="entry name" value="DIPEPTIDYL PEPTIDASE 9"/>
    <property type="match status" value="1"/>
</dbReference>
<feature type="domain" description="Peptidase S9 prolyl oligopeptidase catalytic" evidence="2">
    <location>
        <begin position="524"/>
        <end position="722"/>
    </location>
</feature>
<proteinExistence type="predicted"/>
<accession>A0ABU2QV80</accession>
<gene>
    <name evidence="4" type="ORF">RM698_04800</name>
</gene>
<dbReference type="InterPro" id="IPR050278">
    <property type="entry name" value="Serine_Prot_S9B/DPPIV"/>
</dbReference>
<organism evidence="4 5">
    <name type="scientific">Streptomyces evansiae</name>
    <dbReference type="NCBI Taxonomy" id="3075535"/>
    <lineage>
        <taxon>Bacteria</taxon>
        <taxon>Bacillati</taxon>
        <taxon>Actinomycetota</taxon>
        <taxon>Actinomycetes</taxon>
        <taxon>Kitasatosporales</taxon>
        <taxon>Streptomycetaceae</taxon>
        <taxon>Streptomyces</taxon>
    </lineage>
</organism>